<name>A0A420Y3H3_9PEZI</name>
<sequence>MCKAANLCSSNSQFGHRKYLPTKVEAIAYQWVCDSAVDPKFLGHLTEGRDGRWLASLLTALGARPKGRGARAYRRLPELGIKLGDINKHNFLVRDGHDVVLVDFETAKCGCSPTELDDEMDSLKSSLEGVPEDPNVE</sequence>
<gene>
    <name evidence="2" type="ORF">DL546_002367</name>
</gene>
<dbReference type="SUPFAM" id="SSF56112">
    <property type="entry name" value="Protein kinase-like (PK-like)"/>
    <property type="match status" value="1"/>
</dbReference>
<organism evidence="2 3">
    <name type="scientific">Coniochaeta pulveracea</name>
    <dbReference type="NCBI Taxonomy" id="177199"/>
    <lineage>
        <taxon>Eukaryota</taxon>
        <taxon>Fungi</taxon>
        <taxon>Dikarya</taxon>
        <taxon>Ascomycota</taxon>
        <taxon>Pezizomycotina</taxon>
        <taxon>Sordariomycetes</taxon>
        <taxon>Sordariomycetidae</taxon>
        <taxon>Coniochaetales</taxon>
        <taxon>Coniochaetaceae</taxon>
        <taxon>Coniochaeta</taxon>
    </lineage>
</organism>
<reference evidence="2 3" key="1">
    <citation type="submission" date="2018-08" db="EMBL/GenBank/DDBJ databases">
        <title>Draft genome of the lignicolous fungus Coniochaeta pulveracea.</title>
        <authorList>
            <person name="Borstlap C.J."/>
            <person name="De Witt R.N."/>
            <person name="Botha A."/>
            <person name="Volschenk H."/>
        </authorList>
    </citation>
    <scope>NUCLEOTIDE SEQUENCE [LARGE SCALE GENOMIC DNA]</scope>
    <source>
        <strain evidence="2 3">CAB683</strain>
    </source>
</reference>
<dbReference type="OrthoDB" id="2687876at2759"/>
<dbReference type="EMBL" id="QVQW01000058">
    <property type="protein sequence ID" value="RKU42300.1"/>
    <property type="molecule type" value="Genomic_DNA"/>
</dbReference>
<evidence type="ECO:0008006" key="4">
    <source>
        <dbReference type="Google" id="ProtNLM"/>
    </source>
</evidence>
<dbReference type="STRING" id="177199.A0A420Y3H3"/>
<feature type="region of interest" description="Disordered" evidence="1">
    <location>
        <begin position="118"/>
        <end position="137"/>
    </location>
</feature>
<proteinExistence type="predicted"/>
<protein>
    <recommendedName>
        <fullName evidence="4">Aminoglycoside phosphotransferase domain-containing protein</fullName>
    </recommendedName>
</protein>
<accession>A0A420Y3H3</accession>
<dbReference type="AlphaFoldDB" id="A0A420Y3H3"/>
<evidence type="ECO:0000313" key="2">
    <source>
        <dbReference type="EMBL" id="RKU42300.1"/>
    </source>
</evidence>
<keyword evidence="3" id="KW-1185">Reference proteome</keyword>
<dbReference type="InterPro" id="IPR011009">
    <property type="entry name" value="Kinase-like_dom_sf"/>
</dbReference>
<dbReference type="Proteomes" id="UP000275385">
    <property type="component" value="Unassembled WGS sequence"/>
</dbReference>
<evidence type="ECO:0000256" key="1">
    <source>
        <dbReference type="SAM" id="MobiDB-lite"/>
    </source>
</evidence>
<evidence type="ECO:0000313" key="3">
    <source>
        <dbReference type="Proteomes" id="UP000275385"/>
    </source>
</evidence>
<comment type="caution">
    <text evidence="2">The sequence shown here is derived from an EMBL/GenBank/DDBJ whole genome shotgun (WGS) entry which is preliminary data.</text>
</comment>